<organism evidence="1 2">
    <name type="scientific">Planktothrix serta PCC 8927</name>
    <dbReference type="NCBI Taxonomy" id="671068"/>
    <lineage>
        <taxon>Bacteria</taxon>
        <taxon>Bacillati</taxon>
        <taxon>Cyanobacteriota</taxon>
        <taxon>Cyanophyceae</taxon>
        <taxon>Oscillatoriophycideae</taxon>
        <taxon>Oscillatoriales</taxon>
        <taxon>Microcoleaceae</taxon>
        <taxon>Planktothrix</taxon>
    </lineage>
</organism>
<sequence length="134" mass="15722">MRPKIKDQVAWQQAELLMQPALIRLLDNIRKQLDESIWTGTYQEIQDPLPGYRLELEHNGQQVSVDIWELCYQICFQNYRPTHAHEESLEVEIDMTLIDQETGDVDWQNLENKTRQIIADLFANLPLEATHSSC</sequence>
<dbReference type="OrthoDB" id="461689at2"/>
<dbReference type="Proteomes" id="UP000184550">
    <property type="component" value="Unassembled WGS sequence"/>
</dbReference>
<protein>
    <submittedName>
        <fullName evidence="1">Uncharacterized protein</fullName>
    </submittedName>
</protein>
<dbReference type="RefSeq" id="WP_083626923.1">
    <property type="nucleotide sequence ID" value="NZ_LR734888.1"/>
</dbReference>
<dbReference type="EMBL" id="CZCU02000169">
    <property type="protein sequence ID" value="VXD25648.1"/>
    <property type="molecule type" value="Genomic_DNA"/>
</dbReference>
<evidence type="ECO:0000313" key="2">
    <source>
        <dbReference type="Proteomes" id="UP000184550"/>
    </source>
</evidence>
<gene>
    <name evidence="1" type="ORF">PL8927_900035</name>
</gene>
<reference evidence="1" key="1">
    <citation type="submission" date="2019-10" db="EMBL/GenBank/DDBJ databases">
        <authorList>
            <consortium name="Genoscope - CEA"/>
            <person name="William W."/>
        </authorList>
    </citation>
    <scope>NUCLEOTIDE SEQUENCE [LARGE SCALE GENOMIC DNA]</scope>
    <source>
        <strain evidence="1">BBR_PRJEB10992</strain>
    </source>
</reference>
<dbReference type="AlphaFoldDB" id="A0A7Z9C1L3"/>
<proteinExistence type="predicted"/>
<accession>A0A7Z9C1L3</accession>
<comment type="caution">
    <text evidence="1">The sequence shown here is derived from an EMBL/GenBank/DDBJ whole genome shotgun (WGS) entry which is preliminary data.</text>
</comment>
<evidence type="ECO:0000313" key="1">
    <source>
        <dbReference type="EMBL" id="VXD25648.1"/>
    </source>
</evidence>
<name>A0A7Z9C1L3_9CYAN</name>
<keyword evidence="2" id="KW-1185">Reference proteome</keyword>